<reference evidence="2 3" key="1">
    <citation type="journal article" date="2021" name="BMC Genomics">
        <title>Datura genome reveals duplications of psychoactive alkaloid biosynthetic genes and high mutation rate following tissue culture.</title>
        <authorList>
            <person name="Rajewski A."/>
            <person name="Carter-House D."/>
            <person name="Stajich J."/>
            <person name="Litt A."/>
        </authorList>
    </citation>
    <scope>NUCLEOTIDE SEQUENCE [LARGE SCALE GENOMIC DNA]</scope>
    <source>
        <strain evidence="2">AR-01</strain>
    </source>
</reference>
<dbReference type="EMBL" id="JACEIK010002147">
    <property type="protein sequence ID" value="MCD9559404.1"/>
    <property type="molecule type" value="Genomic_DNA"/>
</dbReference>
<organism evidence="2 3">
    <name type="scientific">Datura stramonium</name>
    <name type="common">Jimsonweed</name>
    <name type="synonym">Common thornapple</name>
    <dbReference type="NCBI Taxonomy" id="4076"/>
    <lineage>
        <taxon>Eukaryota</taxon>
        <taxon>Viridiplantae</taxon>
        <taxon>Streptophyta</taxon>
        <taxon>Embryophyta</taxon>
        <taxon>Tracheophyta</taxon>
        <taxon>Spermatophyta</taxon>
        <taxon>Magnoliopsida</taxon>
        <taxon>eudicotyledons</taxon>
        <taxon>Gunneridae</taxon>
        <taxon>Pentapetalae</taxon>
        <taxon>asterids</taxon>
        <taxon>lamiids</taxon>
        <taxon>Solanales</taxon>
        <taxon>Solanaceae</taxon>
        <taxon>Solanoideae</taxon>
        <taxon>Datureae</taxon>
        <taxon>Datura</taxon>
    </lineage>
</organism>
<evidence type="ECO:0000313" key="3">
    <source>
        <dbReference type="Proteomes" id="UP000823775"/>
    </source>
</evidence>
<gene>
    <name evidence="2" type="ORF">HAX54_017333</name>
</gene>
<name>A0ABS8UKJ9_DATST</name>
<evidence type="ECO:0000313" key="2">
    <source>
        <dbReference type="EMBL" id="MCD9559404.1"/>
    </source>
</evidence>
<evidence type="ECO:0000256" key="1">
    <source>
        <dbReference type="SAM" id="MobiDB-lite"/>
    </source>
</evidence>
<sequence length="182" mass="20230">MANQRQPFNLPLKEGLTEKQRAEALKRAEQAQKFWQDREDDIDLDEVKTLNNQCMVVVTKSGKTTIEIQAPKTGPTIIESNPRPSELGEQHKAPPDQCIGVHGASKFQCTGLRDTPDQQSTELYGALVNQRSKPRDAPMEQRIEQCATPASQHSEGCNALKIPRLGVHAMDEGENSENAKEN</sequence>
<accession>A0ABS8UKJ9</accession>
<protein>
    <submittedName>
        <fullName evidence="2">Uncharacterized protein</fullName>
    </submittedName>
</protein>
<comment type="caution">
    <text evidence="2">The sequence shown here is derived from an EMBL/GenBank/DDBJ whole genome shotgun (WGS) entry which is preliminary data.</text>
</comment>
<keyword evidence="3" id="KW-1185">Reference proteome</keyword>
<dbReference type="Proteomes" id="UP000823775">
    <property type="component" value="Unassembled WGS sequence"/>
</dbReference>
<feature type="region of interest" description="Disordered" evidence="1">
    <location>
        <begin position="68"/>
        <end position="95"/>
    </location>
</feature>
<proteinExistence type="predicted"/>